<evidence type="ECO:0000256" key="1">
    <source>
        <dbReference type="SAM" id="MobiDB-lite"/>
    </source>
</evidence>
<dbReference type="OrthoDB" id="2272416at2759"/>
<reference evidence="3" key="1">
    <citation type="journal article" date="2019" name="Plant Biotechnol. J.">
        <title>Genome sequencing of the Australian wild diploid species Gossypium australe highlights disease resistance and delayed gland morphogenesis.</title>
        <authorList>
            <person name="Cai Y."/>
            <person name="Cai X."/>
            <person name="Wang Q."/>
            <person name="Wang P."/>
            <person name="Zhang Y."/>
            <person name="Cai C."/>
            <person name="Xu Y."/>
            <person name="Wang K."/>
            <person name="Zhou Z."/>
            <person name="Wang C."/>
            <person name="Geng S."/>
            <person name="Li B."/>
            <person name="Dong Q."/>
            <person name="Hou Y."/>
            <person name="Wang H."/>
            <person name="Ai P."/>
            <person name="Liu Z."/>
            <person name="Yi F."/>
            <person name="Sun M."/>
            <person name="An G."/>
            <person name="Cheng J."/>
            <person name="Zhang Y."/>
            <person name="Shi Q."/>
            <person name="Xie Y."/>
            <person name="Shi X."/>
            <person name="Chang Y."/>
            <person name="Huang F."/>
            <person name="Chen Y."/>
            <person name="Hong S."/>
            <person name="Mi L."/>
            <person name="Sun Q."/>
            <person name="Zhang L."/>
            <person name="Zhou B."/>
            <person name="Peng R."/>
            <person name="Zhang X."/>
            <person name="Liu F."/>
        </authorList>
    </citation>
    <scope>NUCLEOTIDE SEQUENCE [LARGE SCALE GENOMIC DNA]</scope>
    <source>
        <strain evidence="3">cv. PA1801</strain>
    </source>
</reference>
<accession>A0A5B6X3Y9</accession>
<proteinExistence type="predicted"/>
<organism evidence="2 3">
    <name type="scientific">Gossypium australe</name>
    <dbReference type="NCBI Taxonomy" id="47621"/>
    <lineage>
        <taxon>Eukaryota</taxon>
        <taxon>Viridiplantae</taxon>
        <taxon>Streptophyta</taxon>
        <taxon>Embryophyta</taxon>
        <taxon>Tracheophyta</taxon>
        <taxon>Spermatophyta</taxon>
        <taxon>Magnoliopsida</taxon>
        <taxon>eudicotyledons</taxon>
        <taxon>Gunneridae</taxon>
        <taxon>Pentapetalae</taxon>
        <taxon>rosids</taxon>
        <taxon>malvids</taxon>
        <taxon>Malvales</taxon>
        <taxon>Malvaceae</taxon>
        <taxon>Malvoideae</taxon>
        <taxon>Gossypium</taxon>
    </lineage>
</organism>
<gene>
    <name evidence="2" type="ORF">EPI10_031412</name>
</gene>
<protein>
    <submittedName>
        <fullName evidence="2">Chaperone surA</fullName>
    </submittedName>
</protein>
<feature type="region of interest" description="Disordered" evidence="1">
    <location>
        <begin position="1"/>
        <end position="31"/>
    </location>
</feature>
<sequence>MDPGREVADDGESNAPAPIQGTTPFESRPVTISQGGEAREAFSQTLNELLGEANVDDDPERAEFWLENSILVFDELSCTLEECLKCATSLLRDSAYHLTFYYW</sequence>
<dbReference type="EMBL" id="SMMG02000001">
    <property type="protein sequence ID" value="KAA3487597.1"/>
    <property type="molecule type" value="Genomic_DNA"/>
</dbReference>
<feature type="compositionally biased region" description="Polar residues" evidence="1">
    <location>
        <begin position="20"/>
        <end position="31"/>
    </location>
</feature>
<comment type="caution">
    <text evidence="2">The sequence shown here is derived from an EMBL/GenBank/DDBJ whole genome shotgun (WGS) entry which is preliminary data.</text>
</comment>
<dbReference type="AlphaFoldDB" id="A0A5B6X3Y9"/>
<name>A0A5B6X3Y9_9ROSI</name>
<evidence type="ECO:0000313" key="3">
    <source>
        <dbReference type="Proteomes" id="UP000325315"/>
    </source>
</evidence>
<evidence type="ECO:0000313" key="2">
    <source>
        <dbReference type="EMBL" id="KAA3487597.1"/>
    </source>
</evidence>
<dbReference type="Proteomes" id="UP000325315">
    <property type="component" value="Unassembled WGS sequence"/>
</dbReference>
<keyword evidence="3" id="KW-1185">Reference proteome</keyword>